<sequence length="60" mass="6995">INSIQNNCIAQDTFLNVSIECRLSQKDRKQNFLFNFPSCKHDVVHFIASRLYALLNPLKK</sequence>
<dbReference type="AlphaFoldDB" id="A0A0K2UR26"/>
<dbReference type="EMBL" id="HACA01022830">
    <property type="protein sequence ID" value="CDW40191.1"/>
    <property type="molecule type" value="Transcribed_RNA"/>
</dbReference>
<feature type="non-terminal residue" evidence="1">
    <location>
        <position position="1"/>
    </location>
</feature>
<proteinExistence type="predicted"/>
<protein>
    <submittedName>
        <fullName evidence="1">Uncharacterized protein</fullName>
    </submittedName>
</protein>
<organism evidence="1">
    <name type="scientific">Lepeophtheirus salmonis</name>
    <name type="common">Salmon louse</name>
    <name type="synonym">Caligus salmonis</name>
    <dbReference type="NCBI Taxonomy" id="72036"/>
    <lineage>
        <taxon>Eukaryota</taxon>
        <taxon>Metazoa</taxon>
        <taxon>Ecdysozoa</taxon>
        <taxon>Arthropoda</taxon>
        <taxon>Crustacea</taxon>
        <taxon>Multicrustacea</taxon>
        <taxon>Hexanauplia</taxon>
        <taxon>Copepoda</taxon>
        <taxon>Siphonostomatoida</taxon>
        <taxon>Caligidae</taxon>
        <taxon>Lepeophtheirus</taxon>
    </lineage>
</organism>
<accession>A0A0K2UR26</accession>
<reference evidence="1" key="1">
    <citation type="submission" date="2014-05" db="EMBL/GenBank/DDBJ databases">
        <authorList>
            <person name="Chronopoulou M."/>
        </authorList>
    </citation>
    <scope>NUCLEOTIDE SEQUENCE</scope>
    <source>
        <tissue evidence="1">Whole organism</tissue>
    </source>
</reference>
<name>A0A0K2UR26_LEPSM</name>
<evidence type="ECO:0000313" key="1">
    <source>
        <dbReference type="EMBL" id="CDW40191.1"/>
    </source>
</evidence>